<dbReference type="InterPro" id="IPR006615">
    <property type="entry name" value="Pept_C19_DUSP"/>
</dbReference>
<evidence type="ECO:0000256" key="1">
    <source>
        <dbReference type="SAM" id="MobiDB-lite"/>
    </source>
</evidence>
<reference evidence="4" key="1">
    <citation type="submission" date="2021-01" db="EMBL/GenBank/DDBJ databases">
        <authorList>
            <person name="Corre E."/>
            <person name="Pelletier E."/>
            <person name="Niang G."/>
            <person name="Scheremetjew M."/>
            <person name="Finn R."/>
            <person name="Kale V."/>
            <person name="Holt S."/>
            <person name="Cochrane G."/>
            <person name="Meng A."/>
            <person name="Brown T."/>
            <person name="Cohen L."/>
        </authorList>
    </citation>
    <scope>NUCLEOTIDE SEQUENCE</scope>
    <source>
        <strain evidence="4">NY070348D</strain>
    </source>
</reference>
<dbReference type="Pfam" id="PF06337">
    <property type="entry name" value="DUSP"/>
    <property type="match status" value="1"/>
</dbReference>
<dbReference type="PROSITE" id="PS00973">
    <property type="entry name" value="USP_2"/>
    <property type="match status" value="1"/>
</dbReference>
<feature type="region of interest" description="Disordered" evidence="1">
    <location>
        <begin position="742"/>
        <end position="768"/>
    </location>
</feature>
<dbReference type="InterPro" id="IPR038765">
    <property type="entry name" value="Papain-like_cys_pep_sf"/>
</dbReference>
<dbReference type="GO" id="GO:0016579">
    <property type="term" value="P:protein deubiquitination"/>
    <property type="evidence" value="ECO:0007669"/>
    <property type="project" value="InterPro"/>
</dbReference>
<dbReference type="SUPFAM" id="SSF143791">
    <property type="entry name" value="DUSP-like"/>
    <property type="match status" value="1"/>
</dbReference>
<organism evidence="4">
    <name type="scientific">Mucochytrium quahogii</name>
    <dbReference type="NCBI Taxonomy" id="96639"/>
    <lineage>
        <taxon>Eukaryota</taxon>
        <taxon>Sar</taxon>
        <taxon>Stramenopiles</taxon>
        <taxon>Bigyra</taxon>
        <taxon>Labyrinthulomycetes</taxon>
        <taxon>Thraustochytrida</taxon>
        <taxon>Thraustochytriidae</taxon>
        <taxon>Mucochytrium</taxon>
    </lineage>
</organism>
<dbReference type="EMBL" id="HBHK01022961">
    <property type="protein sequence ID" value="CAD9701212.1"/>
    <property type="molecule type" value="Transcribed_RNA"/>
</dbReference>
<dbReference type="Gene3D" id="3.10.20.90">
    <property type="entry name" value="Phosphatidylinositol 3-kinase Catalytic Subunit, Chain A, domain 1"/>
    <property type="match status" value="1"/>
</dbReference>
<evidence type="ECO:0000259" key="3">
    <source>
        <dbReference type="PROSITE" id="PS51283"/>
    </source>
</evidence>
<dbReference type="PROSITE" id="PS51283">
    <property type="entry name" value="DUSP"/>
    <property type="match status" value="1"/>
</dbReference>
<feature type="compositionally biased region" description="Polar residues" evidence="1">
    <location>
        <begin position="753"/>
        <end position="768"/>
    </location>
</feature>
<evidence type="ECO:0000259" key="2">
    <source>
        <dbReference type="PROSITE" id="PS50235"/>
    </source>
</evidence>
<sequence>MSGLVRQRSRSLGSDPTDFGYGGREGFDAIDLSRMVEVVEEYDSFEGLLVESSTKFYSKKEYIAGYRAVSQYFAYDLKPGHKERIFAGSLYFLLSVRWIDKIIERLGVFSRCAEHVSVVDGPEWRPLADIFLPVDNSDLVSRCTVDQIFLQDGIEEGSNYKLVSREIWGSLMKFFGGGPAIGRRAIRVGGDECVDVFGKTLLFTCTLDLGRFRKANFCSGLSIGSVIETMRQRFGVQSSQVRMWDCHGGVPQNYFSELDLSLNDLEIGQNQLMLLEVASPTGEWSIAAHNSPRGRTSSEHEQEYMMIGQKGANLAGLVGLYNLRNTCYLNSALQCLSNVPQLRDYFVSGKFRQDINVDNPLGAHGRLAVAFGNLMRQIWNENQTTISPQSFKQILDEFNSDFIGYMQHDSQEALSCLLDGLHEDLNRVKKKQLTQPVEPNGRPNSVVAKESLDVYKLRNDSIVSDLCTGMLFSKVVCPACTNVSITFDPYMMLPLPVDNSANKSQTINCMFVPMEQPFRKRPLSVETPRTGPVLHLRNAVVKATGLLPTCFFLAEVSGHKILRIINDNADLDKLSDEADVYIFENTYAHVHLEMLHGEFVYWHRPRMAETNGKIIVQENDLNYHSAYGDDPVDDTLKHVQLVDDDETGNTIISIQKPLGVSTVSHGLCPFQVGQIWYGSFGGDNGRNKRSIRLEIVHVQYANEGFRVYIILDTHHGSKRPSECEQEARLLVGVYNSSSCEFSTGGGKEETDENCVSPTSNTTARLSSSRFSPRNVKKAILANFPSSVRRKSSATKETKSVAPPKHDPPPSKRKELQVTPPLIEKLGDVDLDVCGWKTVYSGLDDVTCLRRGSEFKCKGSVGHLGKTFYGKLLFESGHSIGSNDFYARLIPESHIEKMNKVDEQQMENSAENPNAWIAARKMAVSGKKAIRWVNRMHGGDPEDLQIYYQAEFCLDPGITVLDADITEEQVMAKFTEYFTNLYNDGVAHFNEMILKNHEESFASAIFPELPKQISKEETMRCFEVRRASRNYIIDGRDPFSGEQVDRSSEQAFFRDLSSFHRLVFIWAHTAPLVRLYEAMNTRIASSTSSTPSPKKNMQVYDCFDLFCTEEKLASSDSWYCSKCKKHRQATKTLEIWSLPPVLILHLKRFSQEADQYFSDKLSTQIDFPIEDLDLGDYVLDPLSKENALYDLCAVTNHYGGIGSGHYTAYARNEADGKWYEFDDDAVSHVPNVSYVCGNAAYVLFYLRKDLRPTNWNKC</sequence>
<feature type="domain" description="USP" evidence="2">
    <location>
        <begin position="318"/>
        <end position="1247"/>
    </location>
</feature>
<proteinExistence type="predicted"/>
<dbReference type="SUPFAM" id="SSF54001">
    <property type="entry name" value="Cysteine proteinases"/>
    <property type="match status" value="1"/>
</dbReference>
<dbReference type="InterPro" id="IPR018200">
    <property type="entry name" value="USP_CS"/>
</dbReference>
<feature type="compositionally biased region" description="Basic and acidic residues" evidence="1">
    <location>
        <begin position="793"/>
        <end position="814"/>
    </location>
</feature>
<dbReference type="GO" id="GO:0004843">
    <property type="term" value="F:cysteine-type deubiquitinase activity"/>
    <property type="evidence" value="ECO:0007669"/>
    <property type="project" value="InterPro"/>
</dbReference>
<dbReference type="Pfam" id="PF00443">
    <property type="entry name" value="UCH"/>
    <property type="match status" value="1"/>
</dbReference>
<dbReference type="PROSITE" id="PS50235">
    <property type="entry name" value="USP_3"/>
    <property type="match status" value="1"/>
</dbReference>
<evidence type="ECO:0000313" key="4">
    <source>
        <dbReference type="EMBL" id="CAD9701212.1"/>
    </source>
</evidence>
<feature type="domain" description="DUSP" evidence="3">
    <location>
        <begin position="60"/>
        <end position="186"/>
    </location>
</feature>
<evidence type="ECO:0008006" key="5">
    <source>
        <dbReference type="Google" id="ProtNLM"/>
    </source>
</evidence>
<dbReference type="InterPro" id="IPR001394">
    <property type="entry name" value="Peptidase_C19_UCH"/>
</dbReference>
<accession>A0A7S2SIL6</accession>
<dbReference type="Gene3D" id="3.90.70.10">
    <property type="entry name" value="Cysteine proteinases"/>
    <property type="match status" value="2"/>
</dbReference>
<dbReference type="InterPro" id="IPR035927">
    <property type="entry name" value="DUSP-like_sf"/>
</dbReference>
<dbReference type="PANTHER" id="PTHR21646">
    <property type="entry name" value="UBIQUITIN CARBOXYL-TERMINAL HYDROLASE"/>
    <property type="match status" value="1"/>
</dbReference>
<dbReference type="InterPro" id="IPR028889">
    <property type="entry name" value="USP"/>
</dbReference>
<protein>
    <recommendedName>
        <fullName evidence="5">Ubiquitinyl hydrolase 1</fullName>
    </recommendedName>
</protein>
<gene>
    <name evidence="4" type="ORF">QSP1433_LOCUS14507</name>
</gene>
<dbReference type="InterPro" id="IPR050185">
    <property type="entry name" value="Ub_carboxyl-term_hydrolase"/>
</dbReference>
<dbReference type="Gene3D" id="3.30.2230.10">
    <property type="entry name" value="DUSP-like"/>
    <property type="match status" value="1"/>
</dbReference>
<name>A0A7S2SIL6_9STRA</name>
<feature type="region of interest" description="Disordered" evidence="1">
    <location>
        <begin position="787"/>
        <end position="814"/>
    </location>
</feature>
<dbReference type="AlphaFoldDB" id="A0A7S2SIL6"/>
<dbReference type="CDD" id="cd02674">
    <property type="entry name" value="Peptidase_C19R"/>
    <property type="match status" value="1"/>
</dbReference>